<dbReference type="Proteomes" id="UP000003172">
    <property type="component" value="Unassembled WGS sequence"/>
</dbReference>
<gene>
    <name evidence="1" type="ORF">MICAB_5060002</name>
</gene>
<dbReference type="AlphaFoldDB" id="I4FSK1"/>
<organism evidence="1 2">
    <name type="scientific">Microcystis aeruginosa PCC 9717</name>
    <dbReference type="NCBI Taxonomy" id="1160286"/>
    <lineage>
        <taxon>Bacteria</taxon>
        <taxon>Bacillati</taxon>
        <taxon>Cyanobacteriota</taxon>
        <taxon>Cyanophyceae</taxon>
        <taxon>Oscillatoriophycideae</taxon>
        <taxon>Chroococcales</taxon>
        <taxon>Microcystaceae</taxon>
        <taxon>Microcystis</taxon>
    </lineage>
</organism>
<reference evidence="1 2" key="1">
    <citation type="submission" date="2012-04" db="EMBL/GenBank/DDBJ databases">
        <authorList>
            <person name="Genoscope - CEA"/>
        </authorList>
    </citation>
    <scope>NUCLEOTIDE SEQUENCE [LARGE SCALE GENOMIC DNA]</scope>
    <source>
        <strain evidence="1 2">9717</strain>
    </source>
</reference>
<name>I4FSK1_MICAE</name>
<evidence type="ECO:0000313" key="1">
    <source>
        <dbReference type="EMBL" id="CCH98626.1"/>
    </source>
</evidence>
<accession>I4FSK1</accession>
<sequence>MTQEEQIARRKSAVESLSRLQSLQNEIERKYLDPPLRDSLVESCGRAVRKAFRKSLDLAVALTPAALGTPLEGWKIVRILAKSGLFDENYYRQHHPEIDGVAPLDHYRLIGRFKGASVSPLFAVDYYTARYPETITSNLDPVIHYLTVGWKKGYDPHPLFDTAYYTARYPEVKTSDLPPPVHYRTIGAKKGYNPHPLFDTEYYLANSPDLAGSDIDPLSHFLIWGAIAGRNPHPLFDIAYYRRQNPTDANPLIDYLQEPSFRKYDPHPLFDRTYYKKQISIDTNPLLHYKNEGYRLGLDPHPLFKTAFYREQLPEEMGETVDPLSDYLVNGVAAGRDPHPLFDSRYYLDRNPGVAREKINPLFDYCRGGAAEGRFAWSAARFDHPFLNGYRSGEIGFLLEGNPDFPDPTKEKIAVSCSSIGNYFMGEIADILAAGLSAIGVKTLRLSENDSLPADITQEIIVAPHEFFYLGNGVALGNDRSRITRSILVNVEQPQTAWFSKSYDFLRQAALVLDINWQTAVFTRALGLSSYFLPLGYLPGYAPFAWQKEKPDLLALRSVPRERWHSVESVDSPWGDRPIDLLFIGYLSQRRQDFFATNARWLHRYRAFFHIPPLDGPLIAGKGNALTTEAVIGLSQRSKILLNIHQSDLSYFEWHRIVFHGLWQKTLVITEPCYPLPGLIPNEHYIEIPAEKMEAKIDELLNTPAGREESERIRNAGHRAIIELFPLEAIASQLLSLTARVTDTAQEKERK</sequence>
<dbReference type="EMBL" id="CAII01000453">
    <property type="protein sequence ID" value="CCH98626.1"/>
    <property type="molecule type" value="Genomic_DNA"/>
</dbReference>
<comment type="caution">
    <text evidence="1">The sequence shown here is derived from an EMBL/GenBank/DDBJ whole genome shotgun (WGS) entry which is preliminary data.</text>
</comment>
<dbReference type="HOGENOM" id="CLU_370404_0_0_3"/>
<protein>
    <submittedName>
        <fullName evidence="1">Uncharacterized protein</fullName>
    </submittedName>
</protein>
<evidence type="ECO:0000313" key="2">
    <source>
        <dbReference type="Proteomes" id="UP000003172"/>
    </source>
</evidence>
<proteinExistence type="predicted"/>